<comment type="similarity">
    <text evidence="1">Belongs to the sigma-70 factor family. ECF subfamily.</text>
</comment>
<evidence type="ECO:0000313" key="9">
    <source>
        <dbReference type="Proteomes" id="UP000886796"/>
    </source>
</evidence>
<evidence type="ECO:0000256" key="2">
    <source>
        <dbReference type="ARBA" id="ARBA00023015"/>
    </source>
</evidence>
<keyword evidence="5" id="KW-0804">Transcription</keyword>
<keyword evidence="2" id="KW-0805">Transcription regulation</keyword>
<evidence type="ECO:0000256" key="3">
    <source>
        <dbReference type="ARBA" id="ARBA00023082"/>
    </source>
</evidence>
<protein>
    <submittedName>
        <fullName evidence="8">Sigma-70 family RNA polymerase sigma factor</fullName>
    </submittedName>
</protein>
<comment type="caution">
    <text evidence="8">The sequence shown here is derived from an EMBL/GenBank/DDBJ whole genome shotgun (WGS) entry which is preliminary data.</text>
</comment>
<dbReference type="SUPFAM" id="SSF88659">
    <property type="entry name" value="Sigma3 and sigma4 domains of RNA polymerase sigma factors"/>
    <property type="match status" value="1"/>
</dbReference>
<dbReference type="InterPro" id="IPR007630">
    <property type="entry name" value="RNA_pol_sigma70_r4"/>
</dbReference>
<evidence type="ECO:0000259" key="6">
    <source>
        <dbReference type="Pfam" id="PF04542"/>
    </source>
</evidence>
<keyword evidence="3" id="KW-0731">Sigma factor</keyword>
<dbReference type="InterPro" id="IPR039425">
    <property type="entry name" value="RNA_pol_sigma-70-like"/>
</dbReference>
<dbReference type="GO" id="GO:0003677">
    <property type="term" value="F:DNA binding"/>
    <property type="evidence" value="ECO:0007669"/>
    <property type="project" value="UniProtKB-KW"/>
</dbReference>
<dbReference type="InterPro" id="IPR013325">
    <property type="entry name" value="RNA_pol_sigma_r2"/>
</dbReference>
<keyword evidence="4" id="KW-0238">DNA-binding</keyword>
<dbReference type="SUPFAM" id="SSF88946">
    <property type="entry name" value="Sigma2 domain of RNA polymerase sigma factors"/>
    <property type="match status" value="1"/>
</dbReference>
<dbReference type="PANTHER" id="PTHR43133:SF8">
    <property type="entry name" value="RNA POLYMERASE SIGMA FACTOR HI_1459-RELATED"/>
    <property type="match status" value="1"/>
</dbReference>
<dbReference type="PANTHER" id="PTHR43133">
    <property type="entry name" value="RNA POLYMERASE ECF-TYPE SIGMA FACTO"/>
    <property type="match status" value="1"/>
</dbReference>
<dbReference type="Gene3D" id="1.10.1740.10">
    <property type="match status" value="1"/>
</dbReference>
<evidence type="ECO:0000259" key="7">
    <source>
        <dbReference type="Pfam" id="PF04545"/>
    </source>
</evidence>
<dbReference type="Proteomes" id="UP000886796">
    <property type="component" value="Unassembled WGS sequence"/>
</dbReference>
<dbReference type="Gene3D" id="1.10.10.10">
    <property type="entry name" value="Winged helix-like DNA-binding domain superfamily/Winged helix DNA-binding domain"/>
    <property type="match status" value="1"/>
</dbReference>
<dbReference type="InterPro" id="IPR013324">
    <property type="entry name" value="RNA_pol_sigma_r3/r4-like"/>
</dbReference>
<dbReference type="InterPro" id="IPR036388">
    <property type="entry name" value="WH-like_DNA-bd_sf"/>
</dbReference>
<dbReference type="EMBL" id="DVFK01000101">
    <property type="protein sequence ID" value="HIQ68285.1"/>
    <property type="molecule type" value="Genomic_DNA"/>
</dbReference>
<dbReference type="InterPro" id="IPR014284">
    <property type="entry name" value="RNA_pol_sigma-70_dom"/>
</dbReference>
<proteinExistence type="inferred from homology"/>
<accession>A0A9D1CMD1</accession>
<dbReference type="Pfam" id="PF04542">
    <property type="entry name" value="Sigma70_r2"/>
    <property type="match status" value="1"/>
</dbReference>
<organism evidence="8 9">
    <name type="scientific">Candidatus Faecousia excrementigallinarum</name>
    <dbReference type="NCBI Taxonomy" id="2840806"/>
    <lineage>
        <taxon>Bacteria</taxon>
        <taxon>Bacillati</taxon>
        <taxon>Bacillota</taxon>
        <taxon>Clostridia</taxon>
        <taxon>Eubacteriales</taxon>
        <taxon>Oscillospiraceae</taxon>
        <taxon>Faecousia</taxon>
    </lineage>
</organism>
<gene>
    <name evidence="8" type="ORF">IAB74_07240</name>
</gene>
<dbReference type="NCBIfam" id="TIGR02937">
    <property type="entry name" value="sigma70-ECF"/>
    <property type="match status" value="1"/>
</dbReference>
<feature type="domain" description="RNA polymerase sigma-70 region 2" evidence="6">
    <location>
        <begin position="24"/>
        <end position="84"/>
    </location>
</feature>
<dbReference type="GO" id="GO:0016987">
    <property type="term" value="F:sigma factor activity"/>
    <property type="evidence" value="ECO:0007669"/>
    <property type="project" value="UniProtKB-KW"/>
</dbReference>
<name>A0A9D1CMD1_9FIRM</name>
<dbReference type="GO" id="GO:0006352">
    <property type="term" value="P:DNA-templated transcription initiation"/>
    <property type="evidence" value="ECO:0007669"/>
    <property type="project" value="InterPro"/>
</dbReference>
<evidence type="ECO:0000313" key="8">
    <source>
        <dbReference type="EMBL" id="HIQ68285.1"/>
    </source>
</evidence>
<dbReference type="Pfam" id="PF04545">
    <property type="entry name" value="Sigma70_r4"/>
    <property type="match status" value="1"/>
</dbReference>
<reference evidence="8" key="1">
    <citation type="submission" date="2020-10" db="EMBL/GenBank/DDBJ databases">
        <authorList>
            <person name="Gilroy R."/>
        </authorList>
    </citation>
    <scope>NUCLEOTIDE SEQUENCE</scope>
    <source>
        <strain evidence="8">13361</strain>
    </source>
</reference>
<reference evidence="8" key="2">
    <citation type="journal article" date="2021" name="PeerJ">
        <title>Extensive microbial diversity within the chicken gut microbiome revealed by metagenomics and culture.</title>
        <authorList>
            <person name="Gilroy R."/>
            <person name="Ravi A."/>
            <person name="Getino M."/>
            <person name="Pursley I."/>
            <person name="Horton D.L."/>
            <person name="Alikhan N.F."/>
            <person name="Baker D."/>
            <person name="Gharbi K."/>
            <person name="Hall N."/>
            <person name="Watson M."/>
            <person name="Adriaenssens E.M."/>
            <person name="Foster-Nyarko E."/>
            <person name="Jarju S."/>
            <person name="Secka A."/>
            <person name="Antonio M."/>
            <person name="Oren A."/>
            <person name="Chaudhuri R.R."/>
            <person name="La Ragione R."/>
            <person name="Hildebrand F."/>
            <person name="Pallen M.J."/>
        </authorList>
    </citation>
    <scope>NUCLEOTIDE SEQUENCE</scope>
    <source>
        <strain evidence="8">13361</strain>
    </source>
</reference>
<evidence type="ECO:0000256" key="5">
    <source>
        <dbReference type="ARBA" id="ARBA00023163"/>
    </source>
</evidence>
<feature type="domain" description="RNA polymerase sigma-70 region 4" evidence="7">
    <location>
        <begin position="131"/>
        <end position="176"/>
    </location>
</feature>
<evidence type="ECO:0000256" key="4">
    <source>
        <dbReference type="ARBA" id="ARBA00023125"/>
    </source>
</evidence>
<sequence length="189" mass="21918">MEDREIVAMYWARNPDAVAATQEKYGIFCYQLAWRVLLQGEDAQECVNDTYLAAWNAMPPHRPQVLSMFLAKLLRRIAINRLKHNLTQKQGGGAVPMPLEELSECLSGCDSPENQVVARELSQTIRRFVKGLPPREQTLFVRRYFFTETLEQIAADYAMTQNHVAVMLHRTRRKLKAYLIQEGYLYETH</sequence>
<dbReference type="InterPro" id="IPR007627">
    <property type="entry name" value="RNA_pol_sigma70_r2"/>
</dbReference>
<dbReference type="AlphaFoldDB" id="A0A9D1CMD1"/>
<evidence type="ECO:0000256" key="1">
    <source>
        <dbReference type="ARBA" id="ARBA00010641"/>
    </source>
</evidence>